<dbReference type="InterPro" id="IPR050708">
    <property type="entry name" value="T6SS_VgrG/RHS"/>
</dbReference>
<dbReference type="Gene3D" id="3.10.450.30">
    <property type="entry name" value="Microbial ribonucleases"/>
    <property type="match status" value="1"/>
</dbReference>
<dbReference type="SUPFAM" id="SSF53933">
    <property type="entry name" value="Microbial ribonucleases"/>
    <property type="match status" value="1"/>
</dbReference>
<dbReference type="GO" id="GO:0004521">
    <property type="term" value="F:RNA endonuclease activity"/>
    <property type="evidence" value="ECO:0007669"/>
    <property type="project" value="InterPro"/>
</dbReference>
<evidence type="ECO:0000256" key="2">
    <source>
        <dbReference type="ARBA" id="ARBA00022722"/>
    </source>
</evidence>
<dbReference type="NCBIfam" id="TIGR03696">
    <property type="entry name" value="Rhs_assc_core"/>
    <property type="match status" value="1"/>
</dbReference>
<organism evidence="5 6">
    <name type="scientific">Winslowiella iniecta</name>
    <dbReference type="NCBI Taxonomy" id="1560201"/>
    <lineage>
        <taxon>Bacteria</taxon>
        <taxon>Pseudomonadati</taxon>
        <taxon>Pseudomonadota</taxon>
        <taxon>Gammaproteobacteria</taxon>
        <taxon>Enterobacterales</taxon>
        <taxon>Erwiniaceae</taxon>
        <taxon>Winslowiella</taxon>
    </lineage>
</organism>
<dbReference type="Proteomes" id="UP000037088">
    <property type="component" value="Unassembled WGS sequence"/>
</dbReference>
<evidence type="ECO:0000256" key="1">
    <source>
        <dbReference type="ARBA" id="ARBA00009455"/>
    </source>
</evidence>
<dbReference type="InterPro" id="IPR022385">
    <property type="entry name" value="Rhs_assc_core"/>
</dbReference>
<dbReference type="InterPro" id="IPR001826">
    <property type="entry name" value="RHS"/>
</dbReference>
<dbReference type="InterPro" id="IPR000026">
    <property type="entry name" value="N1-like"/>
</dbReference>
<dbReference type="InterPro" id="IPR016191">
    <property type="entry name" value="Ribonuclease/ribotoxin"/>
</dbReference>
<proteinExistence type="inferred from homology"/>
<comment type="similarity">
    <text evidence="1">Belongs to the RHS family.</text>
</comment>
<keyword evidence="6" id="KW-1185">Reference proteome</keyword>
<name>A0A0L7SWC4_9GAMM</name>
<dbReference type="PRINTS" id="PR00394">
    <property type="entry name" value="RHSPROTEIN"/>
</dbReference>
<sequence length="307" mass="35508">MSGHRAFSRVQYRYDALGRRTHKILHRHDEPDAEIMTFHWQGLQMVGEQSSRSPDHRVQYLYGEGSREPLARVDIDGDSQQTFWYHTDLNGLPERLTDEEGDVVWRGRFSSWGETEYESGGSRLAVPQNLRFQGQYLDRETGLHYNLFRYYDPVMGRFTQPDPVGLRGGLNQYAYAPTPLTWVDPLGLKCSHTASNPKEAHAAIRDKWGYDMAPKDMRELHRAIDNIKLRQSAYLRDGATFENDFRIFSNSQRLNTGGGPYQEWTVKTPGVGNRGTRRIVVDTKIDKAYYSHDHYESFIEIVLGGWK</sequence>
<keyword evidence="3" id="KW-0378">Hydrolase</keyword>
<dbReference type="AlphaFoldDB" id="A0A0L7SWC4"/>
<dbReference type="Gene3D" id="2.180.10.10">
    <property type="entry name" value="RHS repeat-associated core"/>
    <property type="match status" value="1"/>
</dbReference>
<dbReference type="EMBL" id="JRXE01000040">
    <property type="protein sequence ID" value="KOC87454.1"/>
    <property type="molecule type" value="Genomic_DNA"/>
</dbReference>
<dbReference type="GO" id="GO:0003723">
    <property type="term" value="F:RNA binding"/>
    <property type="evidence" value="ECO:0007669"/>
    <property type="project" value="InterPro"/>
</dbReference>
<gene>
    <name evidence="5" type="ORF">NG42_20535</name>
</gene>
<dbReference type="GO" id="GO:0016787">
    <property type="term" value="F:hydrolase activity"/>
    <property type="evidence" value="ECO:0007669"/>
    <property type="project" value="UniProtKB-KW"/>
</dbReference>
<dbReference type="PANTHER" id="PTHR32305:SF15">
    <property type="entry name" value="PROTEIN RHSA-RELATED"/>
    <property type="match status" value="1"/>
</dbReference>
<comment type="caution">
    <text evidence="5">The sequence shown here is derived from an EMBL/GenBank/DDBJ whole genome shotgun (WGS) entry which is preliminary data.</text>
</comment>
<feature type="domain" description="RHS protein conserved region" evidence="4">
    <location>
        <begin position="84"/>
        <end position="115"/>
    </location>
</feature>
<dbReference type="Pfam" id="PF00545">
    <property type="entry name" value="Ribonuclease"/>
    <property type="match status" value="1"/>
</dbReference>
<accession>A0A0L7SWC4</accession>
<reference evidence="5 6" key="1">
    <citation type="journal article" date="2015" name="Int. J. Syst. Evol. Microbiol.">
        <title>Erwinia iniecta sp. nov., isolated from Russian wheat aphids (Diuraphis noxia).</title>
        <authorList>
            <person name="Campillo T."/>
            <person name="Luna E."/>
            <person name="Portier P."/>
            <person name="Fischer-Le Saux M."/>
            <person name="Lapitan N."/>
            <person name="Tisserat N.A."/>
            <person name="Leach J.E."/>
        </authorList>
    </citation>
    <scope>NUCLEOTIDE SEQUENCE [LARGE SCALE GENOMIC DNA]</scope>
    <source>
        <strain evidence="5 6">B120</strain>
    </source>
</reference>
<evidence type="ECO:0000256" key="3">
    <source>
        <dbReference type="ARBA" id="ARBA00022801"/>
    </source>
</evidence>
<evidence type="ECO:0000313" key="5">
    <source>
        <dbReference type="EMBL" id="KOC87454.1"/>
    </source>
</evidence>
<protein>
    <recommendedName>
        <fullName evidence="4">RHS protein conserved region domain-containing protein</fullName>
    </recommendedName>
</protein>
<dbReference type="PANTHER" id="PTHR32305">
    <property type="match status" value="1"/>
</dbReference>
<evidence type="ECO:0000313" key="6">
    <source>
        <dbReference type="Proteomes" id="UP000037088"/>
    </source>
</evidence>
<evidence type="ECO:0000259" key="4">
    <source>
        <dbReference type="Pfam" id="PF03527"/>
    </source>
</evidence>
<keyword evidence="2" id="KW-0540">Nuclease</keyword>
<dbReference type="PATRIC" id="fig|1560201.3.peg.4361"/>
<dbReference type="Pfam" id="PF03527">
    <property type="entry name" value="RHS"/>
    <property type="match status" value="1"/>
</dbReference>